<comment type="caution">
    <text evidence="5">The sequence shown here is derived from an EMBL/GenBank/DDBJ whole genome shotgun (WGS) entry which is preliminary data.</text>
</comment>
<dbReference type="EMBL" id="JANCYW010000001">
    <property type="protein sequence ID" value="KAK4534442.1"/>
    <property type="molecule type" value="Genomic_DNA"/>
</dbReference>
<reference evidence="5 6" key="1">
    <citation type="submission" date="2022-07" db="EMBL/GenBank/DDBJ databases">
        <title>Genome-wide signatures of adaptation to extreme environments.</title>
        <authorList>
            <person name="Cho C.H."/>
            <person name="Yoon H.S."/>
        </authorList>
    </citation>
    <scope>NUCLEOTIDE SEQUENCE [LARGE SCALE GENOMIC DNA]</scope>
    <source>
        <strain evidence="5 6">DBV 063 E5</strain>
    </source>
</reference>
<dbReference type="Pfam" id="PF01255">
    <property type="entry name" value="Prenyltransf"/>
    <property type="match status" value="1"/>
</dbReference>
<evidence type="ECO:0000313" key="6">
    <source>
        <dbReference type="Proteomes" id="UP001301350"/>
    </source>
</evidence>
<evidence type="ECO:0000313" key="5">
    <source>
        <dbReference type="EMBL" id="KAK4534442.1"/>
    </source>
</evidence>
<dbReference type="EC" id="2.5.1.-" evidence="3"/>
<dbReference type="CDD" id="cd00475">
    <property type="entry name" value="Cis_IPPS"/>
    <property type="match status" value="1"/>
</dbReference>
<organism evidence="5 6">
    <name type="scientific">Cyanidium caldarium</name>
    <name type="common">Red alga</name>
    <dbReference type="NCBI Taxonomy" id="2771"/>
    <lineage>
        <taxon>Eukaryota</taxon>
        <taxon>Rhodophyta</taxon>
        <taxon>Bangiophyceae</taxon>
        <taxon>Cyanidiales</taxon>
        <taxon>Cyanidiaceae</taxon>
        <taxon>Cyanidium</taxon>
    </lineage>
</organism>
<dbReference type="GO" id="GO:0008834">
    <property type="term" value="F:ditrans,polycis-undecaprenyl-diphosphate synthase [(2E,6E)-farnesyl-diphosphate specific] activity"/>
    <property type="evidence" value="ECO:0007669"/>
    <property type="project" value="TreeGrafter"/>
</dbReference>
<dbReference type="InterPro" id="IPR036424">
    <property type="entry name" value="UPP_synth-like_sf"/>
</dbReference>
<protein>
    <recommendedName>
        <fullName evidence="3">Alkyl transferase</fullName>
        <ecNumber evidence="3">2.5.1.-</ecNumber>
    </recommendedName>
</protein>
<keyword evidence="6" id="KW-1185">Reference proteome</keyword>
<dbReference type="PROSITE" id="PS01066">
    <property type="entry name" value="UPP_SYNTHASE"/>
    <property type="match status" value="1"/>
</dbReference>
<keyword evidence="2 3" id="KW-0808">Transferase</keyword>
<proteinExistence type="inferred from homology"/>
<dbReference type="PANTHER" id="PTHR10291">
    <property type="entry name" value="DEHYDRODOLICHYL DIPHOSPHATE SYNTHASE FAMILY MEMBER"/>
    <property type="match status" value="1"/>
</dbReference>
<dbReference type="FunFam" id="3.40.1180.10:FF:000001">
    <property type="entry name" value="(2E,6E)-farnesyl-diphosphate-specific ditrans,polycis-undecaprenyl-diphosphate synthase"/>
    <property type="match status" value="1"/>
</dbReference>
<dbReference type="SUPFAM" id="SSF64005">
    <property type="entry name" value="Undecaprenyl diphosphate synthase"/>
    <property type="match status" value="1"/>
</dbReference>
<dbReference type="AlphaFoldDB" id="A0AAV9IQD4"/>
<evidence type="ECO:0000256" key="2">
    <source>
        <dbReference type="ARBA" id="ARBA00022679"/>
    </source>
</evidence>
<dbReference type="GO" id="GO:0016094">
    <property type="term" value="P:polyprenol biosynthetic process"/>
    <property type="evidence" value="ECO:0007669"/>
    <property type="project" value="TreeGrafter"/>
</dbReference>
<dbReference type="HAMAP" id="MF_01139">
    <property type="entry name" value="ISPT"/>
    <property type="match status" value="1"/>
</dbReference>
<evidence type="ECO:0000256" key="1">
    <source>
        <dbReference type="ARBA" id="ARBA00001946"/>
    </source>
</evidence>
<dbReference type="InterPro" id="IPR001441">
    <property type="entry name" value="UPP_synth-like"/>
</dbReference>
<sequence>MGREIHGNPHLSHSHPAFLPLLPLHRCSRSHHPPVSRQRPLLTSSHSLEPPSLNTATPHSTHGTVRPFRLDPVPRHVGLIMDGNGRWGQLHCGARTDGHQRGVEALRQVVHASVQWGIADLTVFAFSTENWCRPASEVAFLMRLVTSALRAEMPAIHDSGIRLRFIGELEALPPPMQACLAEAERSTCQHTNLNLNVALNYGGRREIAAVARAIAHDVEAGQLCADDVDESLFAAYLRRAHKAAHNDPELIIRTGGEQRLSNFMLWHAAYSELYVTDVLWPDFTAADFAEALREYARRQRRFGGVHSRPS</sequence>
<feature type="compositionally biased region" description="Polar residues" evidence="4">
    <location>
        <begin position="41"/>
        <end position="63"/>
    </location>
</feature>
<evidence type="ECO:0000256" key="4">
    <source>
        <dbReference type="SAM" id="MobiDB-lite"/>
    </source>
</evidence>
<feature type="region of interest" description="Disordered" evidence="4">
    <location>
        <begin position="29"/>
        <end position="67"/>
    </location>
</feature>
<dbReference type="PANTHER" id="PTHR10291:SF0">
    <property type="entry name" value="DEHYDRODOLICHYL DIPHOSPHATE SYNTHASE 2"/>
    <property type="match status" value="1"/>
</dbReference>
<dbReference type="InterPro" id="IPR018520">
    <property type="entry name" value="UPP_synth-like_CS"/>
</dbReference>
<name>A0AAV9IQD4_CYACA</name>
<dbReference type="Gene3D" id="3.40.1180.10">
    <property type="entry name" value="Decaprenyl diphosphate synthase-like"/>
    <property type="match status" value="1"/>
</dbReference>
<dbReference type="GO" id="GO:0000287">
    <property type="term" value="F:magnesium ion binding"/>
    <property type="evidence" value="ECO:0007669"/>
    <property type="project" value="TreeGrafter"/>
</dbReference>
<dbReference type="Proteomes" id="UP001301350">
    <property type="component" value="Unassembled WGS sequence"/>
</dbReference>
<evidence type="ECO:0000256" key="3">
    <source>
        <dbReference type="RuleBase" id="RU363018"/>
    </source>
</evidence>
<accession>A0AAV9IQD4</accession>
<dbReference type="GO" id="GO:0005829">
    <property type="term" value="C:cytosol"/>
    <property type="evidence" value="ECO:0007669"/>
    <property type="project" value="TreeGrafter"/>
</dbReference>
<comment type="similarity">
    <text evidence="3">Belongs to the UPP synthase family.</text>
</comment>
<comment type="cofactor">
    <cofactor evidence="1">
        <name>Mg(2+)</name>
        <dbReference type="ChEBI" id="CHEBI:18420"/>
    </cofactor>
</comment>
<dbReference type="NCBIfam" id="TIGR00055">
    <property type="entry name" value="uppS"/>
    <property type="match status" value="1"/>
</dbReference>
<gene>
    <name evidence="5" type="ORF">CDCA_CDCA01G0467</name>
</gene>